<proteinExistence type="predicted"/>
<dbReference type="EMBL" id="AAWS01000043">
    <property type="protein sequence ID" value="EAY25800.1"/>
    <property type="molecule type" value="Genomic_DNA"/>
</dbReference>
<reference evidence="1 2" key="1">
    <citation type="submission" date="2007-01" db="EMBL/GenBank/DDBJ databases">
        <authorList>
            <person name="Haygood M."/>
            <person name="Podell S."/>
            <person name="Anderson C."/>
            <person name="Hopkinson B."/>
            <person name="Roe K."/>
            <person name="Barbeau K."/>
            <person name="Gaasterland T."/>
            <person name="Ferriera S."/>
            <person name="Johnson J."/>
            <person name="Kravitz S."/>
            <person name="Beeson K."/>
            <person name="Sutton G."/>
            <person name="Rogers Y.-H."/>
            <person name="Friedman R."/>
            <person name="Frazier M."/>
            <person name="Venter J.C."/>
        </authorList>
    </citation>
    <scope>NUCLEOTIDE SEQUENCE [LARGE SCALE GENOMIC DNA]</scope>
    <source>
        <strain evidence="1 2">ATCC 23134</strain>
    </source>
</reference>
<dbReference type="AlphaFoldDB" id="A1ZV22"/>
<accession>A1ZV22</accession>
<dbReference type="Proteomes" id="UP000004095">
    <property type="component" value="Unassembled WGS sequence"/>
</dbReference>
<keyword evidence="2" id="KW-1185">Reference proteome</keyword>
<comment type="caution">
    <text evidence="1">The sequence shown here is derived from an EMBL/GenBank/DDBJ whole genome shotgun (WGS) entry which is preliminary data.</text>
</comment>
<protein>
    <submittedName>
        <fullName evidence="1">Uncharacterized protein</fullName>
    </submittedName>
</protein>
<evidence type="ECO:0000313" key="2">
    <source>
        <dbReference type="Proteomes" id="UP000004095"/>
    </source>
</evidence>
<sequence length="37" mass="4211">MLGVMVSQSGNRQILGKCLYTKHLQRKTEPLSYAIVF</sequence>
<organism evidence="1 2">
    <name type="scientific">Microscilla marina ATCC 23134</name>
    <dbReference type="NCBI Taxonomy" id="313606"/>
    <lineage>
        <taxon>Bacteria</taxon>
        <taxon>Pseudomonadati</taxon>
        <taxon>Bacteroidota</taxon>
        <taxon>Cytophagia</taxon>
        <taxon>Cytophagales</taxon>
        <taxon>Microscillaceae</taxon>
        <taxon>Microscilla</taxon>
    </lineage>
</organism>
<gene>
    <name evidence="1" type="ORF">M23134_03374</name>
</gene>
<name>A1ZV22_MICM2</name>
<evidence type="ECO:0000313" key="1">
    <source>
        <dbReference type="EMBL" id="EAY25800.1"/>
    </source>
</evidence>